<evidence type="ECO:0000256" key="5">
    <source>
        <dbReference type="ARBA" id="ARBA00022989"/>
    </source>
</evidence>
<keyword evidence="6 8" id="KW-0472">Membrane</keyword>
<evidence type="ECO:0000256" key="8">
    <source>
        <dbReference type="SAM" id="Phobius"/>
    </source>
</evidence>
<feature type="transmembrane region" description="Helical" evidence="8">
    <location>
        <begin position="335"/>
        <end position="354"/>
    </location>
</feature>
<dbReference type="PROSITE" id="PS50850">
    <property type="entry name" value="MFS"/>
    <property type="match status" value="1"/>
</dbReference>
<feature type="compositionally biased region" description="Polar residues" evidence="7">
    <location>
        <begin position="461"/>
        <end position="478"/>
    </location>
</feature>
<keyword evidence="2" id="KW-0813">Transport</keyword>
<dbReference type="GO" id="GO:0022857">
    <property type="term" value="F:transmembrane transporter activity"/>
    <property type="evidence" value="ECO:0007669"/>
    <property type="project" value="InterPro"/>
</dbReference>
<dbReference type="GO" id="GO:0005886">
    <property type="term" value="C:plasma membrane"/>
    <property type="evidence" value="ECO:0007669"/>
    <property type="project" value="UniProtKB-SubCell"/>
</dbReference>
<name>A0A060I3X7_RHIET</name>
<evidence type="ECO:0000256" key="7">
    <source>
        <dbReference type="SAM" id="MobiDB-lite"/>
    </source>
</evidence>
<comment type="subcellular location">
    <subcellularLocation>
        <location evidence="1">Cell membrane</location>
        <topology evidence="1">Multi-pass membrane protein</topology>
    </subcellularLocation>
</comment>
<evidence type="ECO:0000256" key="6">
    <source>
        <dbReference type="ARBA" id="ARBA00023136"/>
    </source>
</evidence>
<dbReference type="Gene3D" id="1.20.1250.20">
    <property type="entry name" value="MFS general substrate transporter like domains"/>
    <property type="match status" value="1"/>
</dbReference>
<feature type="transmembrane region" description="Helical" evidence="8">
    <location>
        <begin position="146"/>
        <end position="168"/>
    </location>
</feature>
<evidence type="ECO:0000256" key="1">
    <source>
        <dbReference type="ARBA" id="ARBA00004651"/>
    </source>
</evidence>
<feature type="transmembrane region" description="Helical" evidence="8">
    <location>
        <begin position="20"/>
        <end position="44"/>
    </location>
</feature>
<sequence>MSLSYTTPVSQEGLAAPRRYLAVALLLLAVVLVVLDGAIANVALPSIALSLQAEADNTVWVVSAYQLAVLVAILPCGALGEIYGARRVFLIGVALFTAASAACALAGDLPLLILARFAQGLGAGAIMALAMMILRQALPQRMLGPIIGINAMVIAISSAAGPGIAGAILSVTTWAWLFAVNIPLGVIVLLGGGLLGHVEGAKRKLKAKALLANTLMFILFFSGADRIATAPVSGAALIAASLACLFALLRLERNSDLPLIPTDLLAAPAFRMAVIASISCFCGQMLSYIALPFYLQHRLHMTPVLAGLYMMPWPAATAIIAPISGRLANRFKTSWLCGIGGALMALGLLVAGLTPPDPRGIGFLVGTVIAGLGFGLFQTPNNRILLLSAPKARSGAAGAMQGTARLLGQTLGGVAMSIIFATLPLSAALNFAVAIAAGCTAIAGLVSLSRARYEAAGQPATPHSTGPTRSLVTKSEIG</sequence>
<organism evidence="10 11">
    <name type="scientific">Rhizobium etli bv. mimosae str. IE4771</name>
    <dbReference type="NCBI Taxonomy" id="1432050"/>
    <lineage>
        <taxon>Bacteria</taxon>
        <taxon>Pseudomonadati</taxon>
        <taxon>Pseudomonadota</taxon>
        <taxon>Alphaproteobacteria</taxon>
        <taxon>Hyphomicrobiales</taxon>
        <taxon>Rhizobiaceae</taxon>
        <taxon>Rhizobium/Agrobacterium group</taxon>
        <taxon>Rhizobium</taxon>
    </lineage>
</organism>
<evidence type="ECO:0000313" key="10">
    <source>
        <dbReference type="EMBL" id="AIC26186.1"/>
    </source>
</evidence>
<feature type="transmembrane region" description="Helical" evidence="8">
    <location>
        <begin position="398"/>
        <end position="421"/>
    </location>
</feature>
<keyword evidence="5 8" id="KW-1133">Transmembrane helix</keyword>
<protein>
    <submittedName>
        <fullName evidence="10">EmrB/QacA subfamily multidrug resistance transporter protein</fullName>
    </submittedName>
</protein>
<dbReference type="Pfam" id="PF07690">
    <property type="entry name" value="MFS_1"/>
    <property type="match status" value="1"/>
</dbReference>
<dbReference type="InterPro" id="IPR011701">
    <property type="entry name" value="MFS"/>
</dbReference>
<dbReference type="InterPro" id="IPR020846">
    <property type="entry name" value="MFS_dom"/>
</dbReference>
<evidence type="ECO:0000313" key="11">
    <source>
        <dbReference type="Proteomes" id="UP000027180"/>
    </source>
</evidence>
<dbReference type="CDD" id="cd17321">
    <property type="entry name" value="MFS_MMR_MDR_like"/>
    <property type="match status" value="1"/>
</dbReference>
<feature type="transmembrane region" description="Helical" evidence="8">
    <location>
        <begin position="272"/>
        <end position="295"/>
    </location>
</feature>
<proteinExistence type="predicted"/>
<feature type="transmembrane region" description="Helical" evidence="8">
    <location>
        <begin position="64"/>
        <end position="83"/>
    </location>
</feature>
<dbReference type="KEGG" id="rei:IE4771_CH01033"/>
<feature type="transmembrane region" description="Helical" evidence="8">
    <location>
        <begin position="230"/>
        <end position="251"/>
    </location>
</feature>
<dbReference type="InterPro" id="IPR036259">
    <property type="entry name" value="MFS_trans_sf"/>
</dbReference>
<evidence type="ECO:0000259" key="9">
    <source>
        <dbReference type="PROSITE" id="PS50850"/>
    </source>
</evidence>
<dbReference type="PANTHER" id="PTHR42718">
    <property type="entry name" value="MAJOR FACILITATOR SUPERFAMILY MULTIDRUG TRANSPORTER MFSC"/>
    <property type="match status" value="1"/>
</dbReference>
<feature type="transmembrane region" description="Helical" evidence="8">
    <location>
        <begin position="301"/>
        <end position="323"/>
    </location>
</feature>
<accession>A0A060I3X7</accession>
<evidence type="ECO:0000256" key="3">
    <source>
        <dbReference type="ARBA" id="ARBA00022475"/>
    </source>
</evidence>
<dbReference type="PANTHER" id="PTHR42718:SF46">
    <property type="entry name" value="BLR6921 PROTEIN"/>
    <property type="match status" value="1"/>
</dbReference>
<dbReference type="SUPFAM" id="SSF103473">
    <property type="entry name" value="MFS general substrate transporter"/>
    <property type="match status" value="1"/>
</dbReference>
<reference evidence="10 11" key="1">
    <citation type="submission" date="2013-12" db="EMBL/GenBank/DDBJ databases">
        <title>Complete genome sequence of Rhizobium etli bv. mimosae IE4771.</title>
        <authorList>
            <person name="Bustos P."/>
            <person name="Santamaria R.I."/>
            <person name="Lozano L."/>
            <person name="Ormeno-Orrillo E."/>
            <person name="Rogel M.A."/>
            <person name="Romero D."/>
            <person name="Cevallos M.A."/>
            <person name="Martinez-Romero E."/>
            <person name="Gonzalez V."/>
        </authorList>
    </citation>
    <scope>NUCLEOTIDE SEQUENCE [LARGE SCALE GENOMIC DNA]</scope>
    <source>
        <strain evidence="10 11">IE4771</strain>
    </source>
</reference>
<dbReference type="AlphaFoldDB" id="A0A060I3X7"/>
<feature type="transmembrane region" description="Helical" evidence="8">
    <location>
        <begin position="427"/>
        <end position="448"/>
    </location>
</feature>
<feature type="region of interest" description="Disordered" evidence="7">
    <location>
        <begin position="456"/>
        <end position="478"/>
    </location>
</feature>
<keyword evidence="3" id="KW-1003">Cell membrane</keyword>
<evidence type="ECO:0000256" key="2">
    <source>
        <dbReference type="ARBA" id="ARBA00022448"/>
    </source>
</evidence>
<feature type="transmembrane region" description="Helical" evidence="8">
    <location>
        <begin position="360"/>
        <end position="377"/>
    </location>
</feature>
<evidence type="ECO:0000256" key="4">
    <source>
        <dbReference type="ARBA" id="ARBA00022692"/>
    </source>
</evidence>
<dbReference type="RefSeq" id="WP_186007851.1">
    <property type="nucleotide sequence ID" value="NZ_CP006986.1"/>
</dbReference>
<dbReference type="HOGENOM" id="CLU_000960_28_3_5"/>
<feature type="transmembrane region" description="Helical" evidence="8">
    <location>
        <begin position="113"/>
        <end position="134"/>
    </location>
</feature>
<dbReference type="Gene3D" id="1.20.1720.10">
    <property type="entry name" value="Multidrug resistance protein D"/>
    <property type="match status" value="1"/>
</dbReference>
<dbReference type="EMBL" id="CP006986">
    <property type="protein sequence ID" value="AIC26186.1"/>
    <property type="molecule type" value="Genomic_DNA"/>
</dbReference>
<feature type="transmembrane region" description="Helical" evidence="8">
    <location>
        <begin position="88"/>
        <end position="107"/>
    </location>
</feature>
<feature type="transmembrane region" description="Helical" evidence="8">
    <location>
        <begin position="174"/>
        <end position="195"/>
    </location>
</feature>
<dbReference type="Proteomes" id="UP000027180">
    <property type="component" value="Chromosome"/>
</dbReference>
<dbReference type="PRINTS" id="PR01036">
    <property type="entry name" value="TCRTETB"/>
</dbReference>
<gene>
    <name evidence="10" type="ORF">IE4771_CH01033</name>
</gene>
<feature type="domain" description="Major facilitator superfamily (MFS) profile" evidence="9">
    <location>
        <begin position="22"/>
        <end position="455"/>
    </location>
</feature>
<feature type="transmembrane region" description="Helical" evidence="8">
    <location>
        <begin position="207"/>
        <end position="224"/>
    </location>
</feature>
<keyword evidence="4 8" id="KW-0812">Transmembrane</keyword>